<evidence type="ECO:0000313" key="1">
    <source>
        <dbReference type="EMBL" id="RVT96240.1"/>
    </source>
</evidence>
<proteinExistence type="predicted"/>
<comment type="caution">
    <text evidence="1">The sequence shown here is derived from an EMBL/GenBank/DDBJ whole genome shotgun (WGS) entry which is preliminary data.</text>
</comment>
<organism evidence="1 2">
    <name type="scientific">Rhodovarius crocodyli</name>
    <dbReference type="NCBI Taxonomy" id="1979269"/>
    <lineage>
        <taxon>Bacteria</taxon>
        <taxon>Pseudomonadati</taxon>
        <taxon>Pseudomonadota</taxon>
        <taxon>Alphaproteobacteria</taxon>
        <taxon>Acetobacterales</taxon>
        <taxon>Roseomonadaceae</taxon>
        <taxon>Rhodovarius</taxon>
    </lineage>
</organism>
<dbReference type="AlphaFoldDB" id="A0A437MEZ7"/>
<protein>
    <submittedName>
        <fullName evidence="1">Uncharacterized protein</fullName>
    </submittedName>
</protein>
<name>A0A437MEZ7_9PROT</name>
<gene>
    <name evidence="1" type="ORF">EOD42_14095</name>
</gene>
<keyword evidence="2" id="KW-1185">Reference proteome</keyword>
<evidence type="ECO:0000313" key="2">
    <source>
        <dbReference type="Proteomes" id="UP000282957"/>
    </source>
</evidence>
<reference evidence="1 2" key="1">
    <citation type="submission" date="2019-01" db="EMBL/GenBank/DDBJ databases">
        <authorList>
            <person name="Chen W.-M."/>
        </authorList>
    </citation>
    <scope>NUCLEOTIDE SEQUENCE [LARGE SCALE GENOMIC DNA]</scope>
    <source>
        <strain evidence="1 2">CCP-6</strain>
    </source>
</reference>
<dbReference type="RefSeq" id="WP_127788173.1">
    <property type="nucleotide sequence ID" value="NZ_SACL01000004.1"/>
</dbReference>
<dbReference type="Proteomes" id="UP000282957">
    <property type="component" value="Unassembled WGS sequence"/>
</dbReference>
<dbReference type="EMBL" id="SACL01000004">
    <property type="protein sequence ID" value="RVT96240.1"/>
    <property type="molecule type" value="Genomic_DNA"/>
</dbReference>
<sequence length="198" mass="21066">MLRLQLARRGIPVLIRTVTQSGGGMDQLRHPPAVDGAVVDGAHAQGATTLRLRAARLDGRFLTGDEIWVGGTLPWPRVSAETPIEINGQVELPLSVPLAGPLANGETVVGFGFTSDRRTKGNVESYPLRLIDGEMILASDRQVLVAAEDCPKPPAPQDQIFFTEDAAAGQMDGVIVAVRTSAEFGFAIGYIIQARRAG</sequence>
<accession>A0A437MEZ7</accession>